<gene>
    <name evidence="1" type="ORF">PXEA_LOCUS1611</name>
</gene>
<dbReference type="EMBL" id="CAAALY010003298">
    <property type="protein sequence ID" value="VEL08171.1"/>
    <property type="molecule type" value="Genomic_DNA"/>
</dbReference>
<evidence type="ECO:0000313" key="2">
    <source>
        <dbReference type="Proteomes" id="UP000784294"/>
    </source>
</evidence>
<keyword evidence="2" id="KW-1185">Reference proteome</keyword>
<dbReference type="AlphaFoldDB" id="A0A448WC76"/>
<evidence type="ECO:0000313" key="1">
    <source>
        <dbReference type="EMBL" id="VEL08171.1"/>
    </source>
</evidence>
<reference evidence="1" key="1">
    <citation type="submission" date="2018-11" db="EMBL/GenBank/DDBJ databases">
        <authorList>
            <consortium name="Pathogen Informatics"/>
        </authorList>
    </citation>
    <scope>NUCLEOTIDE SEQUENCE</scope>
</reference>
<proteinExistence type="predicted"/>
<name>A0A448WC76_9PLAT</name>
<protein>
    <submittedName>
        <fullName evidence="1">Uncharacterized protein</fullName>
    </submittedName>
</protein>
<sequence length="134" mass="15117">MFQHFTGLRVLRLQHNDIHDIGTGAFYLRRPDLDAANLIYRNDKQIKELMNTPSKYLPIHAVHLSASASADDARIIEAAEMAVKSEARTEAQPRPEDAMHNLPAGLLLLDISGNQRLRILEPAWMFGLSFLTEL</sequence>
<dbReference type="Proteomes" id="UP000784294">
    <property type="component" value="Unassembled WGS sequence"/>
</dbReference>
<accession>A0A448WC76</accession>
<organism evidence="1 2">
    <name type="scientific">Protopolystoma xenopodis</name>
    <dbReference type="NCBI Taxonomy" id="117903"/>
    <lineage>
        <taxon>Eukaryota</taxon>
        <taxon>Metazoa</taxon>
        <taxon>Spiralia</taxon>
        <taxon>Lophotrochozoa</taxon>
        <taxon>Platyhelminthes</taxon>
        <taxon>Monogenea</taxon>
        <taxon>Polyopisthocotylea</taxon>
        <taxon>Polystomatidea</taxon>
        <taxon>Polystomatidae</taxon>
        <taxon>Protopolystoma</taxon>
    </lineage>
</organism>
<comment type="caution">
    <text evidence="1">The sequence shown here is derived from an EMBL/GenBank/DDBJ whole genome shotgun (WGS) entry which is preliminary data.</text>
</comment>